<dbReference type="AlphaFoldDB" id="U2ZUA7"/>
<dbReference type="RefSeq" id="WP_021689866.1">
    <property type="nucleotide sequence ID" value="NZ_BASZ01000004.1"/>
</dbReference>
<feature type="region of interest" description="Disordered" evidence="1">
    <location>
        <begin position="1"/>
        <end position="20"/>
    </location>
</feature>
<sequence length="68" mass="7760">MDENDLPRRRGDAATQLSLESLDSYSQDELDDRIHMLETEIARVKAHRDKAAAHRQAADALFRPRNNG</sequence>
<proteinExistence type="predicted"/>
<dbReference type="InterPro" id="IPR009579">
    <property type="entry name" value="DUF1192"/>
</dbReference>
<comment type="caution">
    <text evidence="2">The sequence shown here is derived from an EMBL/GenBank/DDBJ whole genome shotgun (WGS) entry which is preliminary data.</text>
</comment>
<feature type="compositionally biased region" description="Basic and acidic residues" evidence="1">
    <location>
        <begin position="1"/>
        <end position="12"/>
    </location>
</feature>
<keyword evidence="3" id="KW-1185">Reference proteome</keyword>
<dbReference type="OrthoDB" id="7173908at2"/>
<dbReference type="Proteomes" id="UP000016568">
    <property type="component" value="Unassembled WGS sequence"/>
</dbReference>
<protein>
    <recommendedName>
        <fullName evidence="4">DUF1192 domain-containing protein</fullName>
    </recommendedName>
</protein>
<evidence type="ECO:0000313" key="3">
    <source>
        <dbReference type="Proteomes" id="UP000016568"/>
    </source>
</evidence>
<dbReference type="eggNOG" id="COG5509">
    <property type="taxonomic scope" value="Bacteria"/>
</dbReference>
<evidence type="ECO:0008006" key="4">
    <source>
        <dbReference type="Google" id="ProtNLM"/>
    </source>
</evidence>
<gene>
    <name evidence="2" type="ORF">NT2_04_03720</name>
</gene>
<reference evidence="2 3" key="1">
    <citation type="submission" date="2013-09" db="EMBL/GenBank/DDBJ databases">
        <title>Whole genome shotgun sequence of Novosphingobium tardaugens NBRC 16725.</title>
        <authorList>
            <person name="Isaki S."/>
            <person name="Hosoyama A."/>
            <person name="Tsuchikane K."/>
            <person name="Katsumata H."/>
            <person name="Ando Y."/>
            <person name="Yamazaki S."/>
            <person name="Fujita N."/>
        </authorList>
    </citation>
    <scope>NUCLEOTIDE SEQUENCE [LARGE SCALE GENOMIC DNA]</scope>
    <source>
        <strain evidence="2 3">NBRC 16725</strain>
    </source>
</reference>
<evidence type="ECO:0000256" key="1">
    <source>
        <dbReference type="SAM" id="MobiDB-lite"/>
    </source>
</evidence>
<evidence type="ECO:0000313" key="2">
    <source>
        <dbReference type="EMBL" id="GAD48959.1"/>
    </source>
</evidence>
<dbReference type="EMBL" id="BASZ01000004">
    <property type="protein sequence ID" value="GAD48959.1"/>
    <property type="molecule type" value="Genomic_DNA"/>
</dbReference>
<name>U2ZUA7_9SPHN</name>
<dbReference type="Pfam" id="PF06698">
    <property type="entry name" value="DUF1192"/>
    <property type="match status" value="1"/>
</dbReference>
<dbReference type="KEGG" id="ntd:EGO55_08430"/>
<organism evidence="2 3">
    <name type="scientific">Caenibius tardaugens NBRC 16725</name>
    <dbReference type="NCBI Taxonomy" id="1219035"/>
    <lineage>
        <taxon>Bacteria</taxon>
        <taxon>Pseudomonadati</taxon>
        <taxon>Pseudomonadota</taxon>
        <taxon>Alphaproteobacteria</taxon>
        <taxon>Sphingomonadales</taxon>
        <taxon>Erythrobacteraceae</taxon>
        <taxon>Caenibius</taxon>
    </lineage>
</organism>
<accession>U2ZUA7</accession>